<dbReference type="HAMAP" id="MF_00454">
    <property type="entry name" value="FluC"/>
    <property type="match status" value="1"/>
</dbReference>
<evidence type="ECO:0000256" key="9">
    <source>
        <dbReference type="ARBA" id="ARBA00049940"/>
    </source>
</evidence>
<evidence type="ECO:0000256" key="7">
    <source>
        <dbReference type="ARBA" id="ARBA00035120"/>
    </source>
</evidence>
<keyword evidence="10" id="KW-0479">Metal-binding</keyword>
<evidence type="ECO:0000256" key="1">
    <source>
        <dbReference type="ARBA" id="ARBA00004651"/>
    </source>
</evidence>
<sequence length="120" mass="11761">MLGVAARAALVWPFDAAAVPLATAAINIVGACALGIVVGALGTRHPSARAFLGTGILGGFTTYSAFAVQVATLAPVAPWLALLIAAVSLIAGVAGAGLGLWVGRRLGHRPGAPDAPAEAE</sequence>
<evidence type="ECO:0000313" key="12">
    <source>
        <dbReference type="Proteomes" id="UP000325827"/>
    </source>
</evidence>
<dbReference type="GO" id="GO:0046872">
    <property type="term" value="F:metal ion binding"/>
    <property type="evidence" value="ECO:0007669"/>
    <property type="project" value="UniProtKB-KW"/>
</dbReference>
<dbReference type="AlphaFoldDB" id="A0A5J5J188"/>
<feature type="binding site" evidence="10">
    <location>
        <position position="58"/>
    </location>
    <ligand>
        <name>Na(+)</name>
        <dbReference type="ChEBI" id="CHEBI:29101"/>
        <note>structural</note>
    </ligand>
</feature>
<dbReference type="Proteomes" id="UP000325827">
    <property type="component" value="Unassembled WGS sequence"/>
</dbReference>
<organism evidence="11 12">
    <name type="scientific">Microbacterium rhizomatis</name>
    <dbReference type="NCBI Taxonomy" id="1631477"/>
    <lineage>
        <taxon>Bacteria</taxon>
        <taxon>Bacillati</taxon>
        <taxon>Actinomycetota</taxon>
        <taxon>Actinomycetes</taxon>
        <taxon>Micrococcales</taxon>
        <taxon>Microbacteriaceae</taxon>
        <taxon>Microbacterium</taxon>
    </lineage>
</organism>
<dbReference type="InterPro" id="IPR003691">
    <property type="entry name" value="FluC"/>
</dbReference>
<feature type="transmembrane region" description="Helical" evidence="10">
    <location>
        <begin position="79"/>
        <end position="102"/>
    </location>
</feature>
<evidence type="ECO:0000256" key="3">
    <source>
        <dbReference type="ARBA" id="ARBA00022692"/>
    </source>
</evidence>
<feature type="transmembrane region" description="Helical" evidence="10">
    <location>
        <begin position="17"/>
        <end position="38"/>
    </location>
</feature>
<evidence type="ECO:0000256" key="6">
    <source>
        <dbReference type="ARBA" id="ARBA00023303"/>
    </source>
</evidence>
<dbReference type="EMBL" id="VYSA01000003">
    <property type="protein sequence ID" value="KAA9106619.1"/>
    <property type="molecule type" value="Genomic_DNA"/>
</dbReference>
<evidence type="ECO:0000256" key="2">
    <source>
        <dbReference type="ARBA" id="ARBA00022475"/>
    </source>
</evidence>
<keyword evidence="10" id="KW-0406">Ion transport</keyword>
<evidence type="ECO:0000256" key="8">
    <source>
        <dbReference type="ARBA" id="ARBA00035585"/>
    </source>
</evidence>
<keyword evidence="12" id="KW-1185">Reference proteome</keyword>
<keyword evidence="10" id="KW-0813">Transport</keyword>
<dbReference type="PROSITE" id="PS51257">
    <property type="entry name" value="PROKAR_LIPOPROTEIN"/>
    <property type="match status" value="1"/>
</dbReference>
<comment type="caution">
    <text evidence="11">The sequence shown here is derived from an EMBL/GenBank/DDBJ whole genome shotgun (WGS) entry which is preliminary data.</text>
</comment>
<feature type="transmembrane region" description="Helical" evidence="10">
    <location>
        <begin position="50"/>
        <end position="73"/>
    </location>
</feature>
<evidence type="ECO:0000256" key="5">
    <source>
        <dbReference type="ARBA" id="ARBA00023136"/>
    </source>
</evidence>
<dbReference type="GO" id="GO:0140114">
    <property type="term" value="P:cellular detoxification of fluoride"/>
    <property type="evidence" value="ECO:0007669"/>
    <property type="project" value="UniProtKB-UniRule"/>
</dbReference>
<gene>
    <name evidence="10" type="primary">fluC</name>
    <name evidence="10" type="synonym">crcB</name>
    <name evidence="11" type="ORF">F6B43_14885</name>
</gene>
<name>A0A5J5J188_9MICO</name>
<comment type="subcellular location">
    <subcellularLocation>
        <location evidence="1 10">Cell membrane</location>
        <topology evidence="1 10">Multi-pass membrane protein</topology>
    </subcellularLocation>
</comment>
<dbReference type="GO" id="GO:0062054">
    <property type="term" value="F:fluoride channel activity"/>
    <property type="evidence" value="ECO:0007669"/>
    <property type="project" value="UniProtKB-UniRule"/>
</dbReference>
<keyword evidence="5 10" id="KW-0472">Membrane</keyword>
<evidence type="ECO:0000256" key="10">
    <source>
        <dbReference type="HAMAP-Rule" id="MF_00454"/>
    </source>
</evidence>
<comment type="activity regulation">
    <text evidence="10">Na(+) is not transported, but it plays an essential structural role and its presence is essential for fluoride channel function.</text>
</comment>
<keyword evidence="10" id="KW-0915">Sodium</keyword>
<dbReference type="Pfam" id="PF02537">
    <property type="entry name" value="CRCB"/>
    <property type="match status" value="1"/>
</dbReference>
<evidence type="ECO:0000256" key="4">
    <source>
        <dbReference type="ARBA" id="ARBA00022989"/>
    </source>
</evidence>
<dbReference type="OrthoDB" id="4408652at2"/>
<dbReference type="GO" id="GO:0005886">
    <property type="term" value="C:plasma membrane"/>
    <property type="evidence" value="ECO:0007669"/>
    <property type="project" value="UniProtKB-SubCell"/>
</dbReference>
<comment type="similarity">
    <text evidence="7 10">Belongs to the fluoride channel Fluc/FEX (TC 1.A.43) family.</text>
</comment>
<keyword evidence="2 10" id="KW-1003">Cell membrane</keyword>
<accession>A0A5J5J188</accession>
<proteinExistence type="inferred from homology"/>
<feature type="binding site" evidence="10">
    <location>
        <position position="61"/>
    </location>
    <ligand>
        <name>Na(+)</name>
        <dbReference type="ChEBI" id="CHEBI:29101"/>
        <note>structural</note>
    </ligand>
</feature>
<keyword evidence="4 10" id="KW-1133">Transmembrane helix</keyword>
<comment type="catalytic activity">
    <reaction evidence="8">
        <text>fluoride(in) = fluoride(out)</text>
        <dbReference type="Rhea" id="RHEA:76159"/>
        <dbReference type="ChEBI" id="CHEBI:17051"/>
    </reaction>
    <physiologicalReaction direction="left-to-right" evidence="8">
        <dbReference type="Rhea" id="RHEA:76160"/>
    </physiologicalReaction>
</comment>
<comment type="function">
    <text evidence="9 10">Fluoride-specific ion channel. Important for reducing fluoride concentration in the cell, thus reducing its toxicity.</text>
</comment>
<keyword evidence="6 10" id="KW-0407">Ion channel</keyword>
<reference evidence="12" key="1">
    <citation type="submission" date="2019-09" db="EMBL/GenBank/DDBJ databases">
        <title>Mumia zhuanghuii sp. nov. isolated from the intestinal contents of plateau pika (Ochotona curzoniae) in the Qinghai-Tibet plateau of China.</title>
        <authorList>
            <person name="Tian Z."/>
        </authorList>
    </citation>
    <scope>NUCLEOTIDE SEQUENCE [LARGE SCALE GENOMIC DNA]</scope>
    <source>
        <strain evidence="12">JCM 30598</strain>
    </source>
</reference>
<keyword evidence="3 10" id="KW-0812">Transmembrane</keyword>
<protein>
    <recommendedName>
        <fullName evidence="10">Fluoride-specific ion channel FluC</fullName>
    </recommendedName>
</protein>
<evidence type="ECO:0000313" key="11">
    <source>
        <dbReference type="EMBL" id="KAA9106619.1"/>
    </source>
</evidence>